<gene>
    <name evidence="1" type="ORF">MILVUS5_LOCUS9920</name>
</gene>
<evidence type="ECO:0000313" key="2">
    <source>
        <dbReference type="Proteomes" id="UP001177021"/>
    </source>
</evidence>
<name>A0ACB0J641_TRIPR</name>
<proteinExistence type="predicted"/>
<comment type="caution">
    <text evidence="1">The sequence shown here is derived from an EMBL/GenBank/DDBJ whole genome shotgun (WGS) entry which is preliminary data.</text>
</comment>
<keyword evidence="2" id="KW-1185">Reference proteome</keyword>
<evidence type="ECO:0000313" key="1">
    <source>
        <dbReference type="EMBL" id="CAJ2639985.1"/>
    </source>
</evidence>
<protein>
    <submittedName>
        <fullName evidence="1">Uncharacterized protein</fullName>
    </submittedName>
</protein>
<accession>A0ACB0J641</accession>
<reference evidence="1" key="1">
    <citation type="submission" date="2023-10" db="EMBL/GenBank/DDBJ databases">
        <authorList>
            <person name="Rodriguez Cubillos JULIANA M."/>
            <person name="De Vega J."/>
        </authorList>
    </citation>
    <scope>NUCLEOTIDE SEQUENCE</scope>
</reference>
<dbReference type="Proteomes" id="UP001177021">
    <property type="component" value="Unassembled WGS sequence"/>
</dbReference>
<organism evidence="1 2">
    <name type="scientific">Trifolium pratense</name>
    <name type="common">Red clover</name>
    <dbReference type="NCBI Taxonomy" id="57577"/>
    <lineage>
        <taxon>Eukaryota</taxon>
        <taxon>Viridiplantae</taxon>
        <taxon>Streptophyta</taxon>
        <taxon>Embryophyta</taxon>
        <taxon>Tracheophyta</taxon>
        <taxon>Spermatophyta</taxon>
        <taxon>Magnoliopsida</taxon>
        <taxon>eudicotyledons</taxon>
        <taxon>Gunneridae</taxon>
        <taxon>Pentapetalae</taxon>
        <taxon>rosids</taxon>
        <taxon>fabids</taxon>
        <taxon>Fabales</taxon>
        <taxon>Fabaceae</taxon>
        <taxon>Papilionoideae</taxon>
        <taxon>50 kb inversion clade</taxon>
        <taxon>NPAAA clade</taxon>
        <taxon>Hologalegina</taxon>
        <taxon>IRL clade</taxon>
        <taxon>Trifolieae</taxon>
        <taxon>Trifolium</taxon>
    </lineage>
</organism>
<sequence length="1285" mass="147408">MSVISWNCRGLGNPSAVLHLKYLIRRYKPDVMILYETLVNSNKITDLRYELSFDSYLAVDREGRGGGVAVFWNNHINCNITNYSSNHVDIEVADSGKGNWRLTGFYGYPEGSRRRDSWNLLRQLSQRSNLPWCVIGDFNDILSSDEKKGRADRANWLINGFREAVGDAGLFDLFMHGYQFTWFKSLGTNRAVEEKLDRALANDSWSQNFPNARLECLTATSSDHYPLWLVCEPIQPTSYAPRHFKFEMAWMEDPEIANFVRNRWSTYNANDITHKLDACAADLSHWSKDHFHNLRKQIDTYHKKLEQTRGHVDETNINYFNALKKRLNVLLSQEDRFWKQRAKTFWYKDGDLNTKFFHAAASTRKKKQNSARDEVLNAITPSITVEDNNQLSAPFMFEEFREAIFSMEADKCPGPDGFNPGFYQQFWDICGQEVFSASCSWLNSSVFPPSLNSTNIALIPKGDVQTTMKDWRPIALCNVLYKVVAKVLANRLKGVLNKCISDNQSAFVPGRSILDNAMAAIELVHYMKAKTRGKQGDVALKLDISKAYDRIDWDYLKDVMKTMGFSHNWISWIMLCVETVDYSVILNGNIAGPIIPGRGLRQGDPLSPYLFIICAEGLSALIRKAECRGDIHRVKIYRNAPIISHLLFADDCFLFFRASDSEAVIMKNILSTYEAASGQAINLQKSEIYCSRNVSPAIQNSVSNILGVQQVLGTGKYLRLPSMVGRSRKATLRFIKDRIWKKINSWSSRCLSQAGREIMIKSVLQSIPSYIMSIFFIPSSLCDEIEKMMNSFWWGHNKEQSKGIHWLSWERLAMHKNAGGLGFKSIQAFNYAMLGKQAWKLQANSGNLITRLFKAKYFPRSDFLSSSIGHNPSYVWRSIWSAKFIVRGAYKWSIGTGYDIPVWDNRWVSDGSVFTRPLQLDPMLSYLNVSDLLMANAKKWNMPLICSIFDNSSATKISQTPLLESVVEDKLIWRLEKKGHYSVKSAYRYCINEAIDTTGLQIPGQWNKIWRAEENNLHIFLLCNNAKEIWKSVGWWNTLQTHLQHNNIADIIFSVLQVFNSYQVSLFMVLLWSIWQQRNDKVWRDKVEPFQHVRARAINLLTDWKGAQNHKNLHSQQRQHNTAIYWSKPPTGRYKCNIDASFSKQQNKVGIGMCIRDDQGRFVLAKTEWLSPITDVDIGEALGLLSALNWVHDLQLENVDFELDSGNVVTSFHSKHPNTSELGDIIKDCVRVYNTYFRNSRIEFIRRQANEVAHALARVATSLASFHLFIDVPICIGNIVNNEML</sequence>
<dbReference type="EMBL" id="CASHSV030000024">
    <property type="protein sequence ID" value="CAJ2639985.1"/>
    <property type="molecule type" value="Genomic_DNA"/>
</dbReference>